<gene>
    <name evidence="2" type="primary">Ggt1_1</name>
    <name evidence="2" type="ORF">g.86416</name>
</gene>
<accession>A0A2S2R6Y4</accession>
<proteinExistence type="predicted"/>
<dbReference type="GO" id="GO:0036374">
    <property type="term" value="F:glutathione hydrolase activity"/>
    <property type="evidence" value="ECO:0007669"/>
    <property type="project" value="InterPro"/>
</dbReference>
<dbReference type="PANTHER" id="PTHR11686">
    <property type="entry name" value="GAMMA GLUTAMYL TRANSPEPTIDASE"/>
    <property type="match status" value="1"/>
</dbReference>
<organism evidence="2">
    <name type="scientific">Sipha flava</name>
    <name type="common">yellow sugarcane aphid</name>
    <dbReference type="NCBI Taxonomy" id="143950"/>
    <lineage>
        <taxon>Eukaryota</taxon>
        <taxon>Metazoa</taxon>
        <taxon>Ecdysozoa</taxon>
        <taxon>Arthropoda</taxon>
        <taxon>Hexapoda</taxon>
        <taxon>Insecta</taxon>
        <taxon>Pterygota</taxon>
        <taxon>Neoptera</taxon>
        <taxon>Paraneoptera</taxon>
        <taxon>Hemiptera</taxon>
        <taxon>Sternorrhyncha</taxon>
        <taxon>Aphidomorpha</taxon>
        <taxon>Aphidoidea</taxon>
        <taxon>Aphididae</taxon>
        <taxon>Sipha</taxon>
    </lineage>
</organism>
<protein>
    <submittedName>
        <fullName evidence="2">Gamma-glutamyltranspeptidase 1</fullName>
    </submittedName>
</protein>
<dbReference type="OrthoDB" id="1081007at2759"/>
<dbReference type="InterPro" id="IPR029055">
    <property type="entry name" value="Ntn_hydrolases_N"/>
</dbReference>
<dbReference type="PANTHER" id="PTHR11686:SF9">
    <property type="entry name" value="RE13973P"/>
    <property type="match status" value="1"/>
</dbReference>
<dbReference type="SUPFAM" id="SSF56235">
    <property type="entry name" value="N-terminal nucleophile aminohydrolases (Ntn hydrolases)"/>
    <property type="match status" value="1"/>
</dbReference>
<evidence type="ECO:0000256" key="1">
    <source>
        <dbReference type="PIRSR" id="PIRSR600101-2"/>
    </source>
</evidence>
<feature type="binding site" evidence="1">
    <location>
        <position position="124"/>
    </location>
    <ligand>
        <name>L-glutamate</name>
        <dbReference type="ChEBI" id="CHEBI:29985"/>
    </ligand>
</feature>
<dbReference type="InterPro" id="IPR000101">
    <property type="entry name" value="GGT_peptidase"/>
</dbReference>
<dbReference type="EMBL" id="GGMS01015919">
    <property type="protein sequence ID" value="MBY85122.1"/>
    <property type="molecule type" value="Transcribed_RNA"/>
</dbReference>
<dbReference type="Pfam" id="PF01019">
    <property type="entry name" value="G_glu_transpept"/>
    <property type="match status" value="1"/>
</dbReference>
<sequence>MITRLQSKRCLVLVGLVILAAILTFLIVFSEHVVDIELPDPEFPLPPSSMPMGLYSEVGVVSNGGPCAQIGVDVMSKGGNAVDAAIATMLCDGALCPEYMGIGGGFLMSIYNATTKKVMSINARETAPAAANSTMFVKDPHKSIYGEY</sequence>
<dbReference type="GO" id="GO:0005886">
    <property type="term" value="C:plasma membrane"/>
    <property type="evidence" value="ECO:0007669"/>
    <property type="project" value="TreeGrafter"/>
</dbReference>
<evidence type="ECO:0000313" key="2">
    <source>
        <dbReference type="EMBL" id="MBY85122.1"/>
    </source>
</evidence>
<reference evidence="2" key="1">
    <citation type="submission" date="2018-04" db="EMBL/GenBank/DDBJ databases">
        <title>Transcriptome assembly of Sipha flava.</title>
        <authorList>
            <person name="Scully E.D."/>
            <person name="Geib S.M."/>
            <person name="Palmer N.A."/>
            <person name="Koch K."/>
            <person name="Bradshaw J."/>
            <person name="Heng-Moss T."/>
            <person name="Sarath G."/>
        </authorList>
    </citation>
    <scope>NUCLEOTIDE SEQUENCE</scope>
</reference>
<dbReference type="AlphaFoldDB" id="A0A2S2R6Y4"/>
<dbReference type="GO" id="GO:0006751">
    <property type="term" value="P:glutathione catabolic process"/>
    <property type="evidence" value="ECO:0007669"/>
    <property type="project" value="InterPro"/>
</dbReference>
<name>A0A2S2R6Y4_9HEMI</name>